<dbReference type="Gene3D" id="1.10.3560.10">
    <property type="entry name" value="yst0336 like domain"/>
    <property type="match status" value="1"/>
</dbReference>
<dbReference type="Proteomes" id="UP000094112">
    <property type="component" value="Unassembled WGS sequence"/>
</dbReference>
<proteinExistence type="inferred from homology"/>
<dbReference type="GO" id="GO:0061770">
    <property type="term" value="F:translation elongation factor binding"/>
    <property type="evidence" value="ECO:0007669"/>
    <property type="project" value="EnsemblFungi"/>
</dbReference>
<organism evidence="6 7">
    <name type="scientific">Wickerhamomyces anomalus (strain ATCC 58044 / CBS 1984 / NCYC 433 / NRRL Y-366-8)</name>
    <name type="common">Yeast</name>
    <name type="synonym">Hansenula anomala</name>
    <dbReference type="NCBI Taxonomy" id="683960"/>
    <lineage>
        <taxon>Eukaryota</taxon>
        <taxon>Fungi</taxon>
        <taxon>Dikarya</taxon>
        <taxon>Ascomycota</taxon>
        <taxon>Saccharomycotina</taxon>
        <taxon>Saccharomycetes</taxon>
        <taxon>Phaffomycetales</taxon>
        <taxon>Wickerhamomycetaceae</taxon>
        <taxon>Wickerhamomyces</taxon>
    </lineage>
</organism>
<accession>A0A1E3NY28</accession>
<dbReference type="OrthoDB" id="10248897at2759"/>
<dbReference type="GO" id="GO:0051787">
    <property type="term" value="F:misfolded protein binding"/>
    <property type="evidence" value="ECO:0007669"/>
    <property type="project" value="EnsemblFungi"/>
</dbReference>
<dbReference type="InterPro" id="IPR021148">
    <property type="entry name" value="Polysacc_synth_dom"/>
</dbReference>
<evidence type="ECO:0000256" key="1">
    <source>
        <dbReference type="ARBA" id="ARBA00004496"/>
    </source>
</evidence>
<dbReference type="EMBL" id="KV454212">
    <property type="protein sequence ID" value="ODQ58068.1"/>
    <property type="molecule type" value="Genomic_DNA"/>
</dbReference>
<dbReference type="GO" id="GO:0043022">
    <property type="term" value="F:ribosome binding"/>
    <property type="evidence" value="ECO:0007669"/>
    <property type="project" value="EnsemblFungi"/>
</dbReference>
<dbReference type="STRING" id="683960.A0A1E3NY28"/>
<comment type="subcellular location">
    <subcellularLocation>
        <location evidence="1">Cytoplasm</location>
    </subcellularLocation>
</comment>
<dbReference type="FunFam" id="1.10.3560.10:FF:000001">
    <property type="entry name" value="Protein PBDC1 homolog"/>
    <property type="match status" value="1"/>
</dbReference>
<keyword evidence="2" id="KW-0963">Cytoplasm</keyword>
<gene>
    <name evidence="6" type="ORF">WICANDRAFT_64215</name>
</gene>
<dbReference type="AlphaFoldDB" id="A0A1E3NY28"/>
<evidence type="ECO:0000313" key="6">
    <source>
        <dbReference type="EMBL" id="ODQ58068.1"/>
    </source>
</evidence>
<protein>
    <recommendedName>
        <fullName evidence="4">Protein PBDC1 homolog</fullName>
    </recommendedName>
</protein>
<dbReference type="RefSeq" id="XP_019037275.1">
    <property type="nucleotide sequence ID" value="XM_019183689.1"/>
</dbReference>
<keyword evidence="7" id="KW-1185">Reference proteome</keyword>
<dbReference type="Pfam" id="PF04669">
    <property type="entry name" value="PBDC1"/>
    <property type="match status" value="1"/>
</dbReference>
<reference evidence="6 7" key="1">
    <citation type="journal article" date="2016" name="Proc. Natl. Acad. Sci. U.S.A.">
        <title>Comparative genomics of biotechnologically important yeasts.</title>
        <authorList>
            <person name="Riley R."/>
            <person name="Haridas S."/>
            <person name="Wolfe K.H."/>
            <person name="Lopes M.R."/>
            <person name="Hittinger C.T."/>
            <person name="Goeker M."/>
            <person name="Salamov A.A."/>
            <person name="Wisecaver J.H."/>
            <person name="Long T.M."/>
            <person name="Calvey C.H."/>
            <person name="Aerts A.L."/>
            <person name="Barry K.W."/>
            <person name="Choi C."/>
            <person name="Clum A."/>
            <person name="Coughlan A.Y."/>
            <person name="Deshpande S."/>
            <person name="Douglass A.P."/>
            <person name="Hanson S.J."/>
            <person name="Klenk H.-P."/>
            <person name="LaButti K.M."/>
            <person name="Lapidus A."/>
            <person name="Lindquist E.A."/>
            <person name="Lipzen A.M."/>
            <person name="Meier-Kolthoff J.P."/>
            <person name="Ohm R.A."/>
            <person name="Otillar R.P."/>
            <person name="Pangilinan J.L."/>
            <person name="Peng Y."/>
            <person name="Rokas A."/>
            <person name="Rosa C.A."/>
            <person name="Scheuner C."/>
            <person name="Sibirny A.A."/>
            <person name="Slot J.C."/>
            <person name="Stielow J.B."/>
            <person name="Sun H."/>
            <person name="Kurtzman C.P."/>
            <person name="Blackwell M."/>
            <person name="Grigoriev I.V."/>
            <person name="Jeffries T.W."/>
        </authorList>
    </citation>
    <scope>NUCLEOTIDE SEQUENCE [LARGE SCALE GENOMIC DNA]</scope>
    <source>
        <strain evidence="7">ATCC 58044 / CBS 1984 / NCYC 433 / NRRL Y-366-8</strain>
    </source>
</reference>
<evidence type="ECO:0000259" key="5">
    <source>
        <dbReference type="Pfam" id="PF04669"/>
    </source>
</evidence>
<dbReference type="GO" id="GO:0005737">
    <property type="term" value="C:cytoplasm"/>
    <property type="evidence" value="ECO:0007669"/>
    <property type="project" value="UniProtKB-SubCell"/>
</dbReference>
<sequence length="144" mass="17202">MSTFNAETAENLEDIEKQFAVKAVHQAETYWNLLTKIKGSKLKLTKYDDDIYDLLVEKFPEFKDPEYARSINEDEMKSKTGKERWRLFCEEFKHIEDYNFGTLLRTKSDSEYDQETTIFVVRIQFYAIEIVRNRAGQNDWIYGK</sequence>
<dbReference type="InterPro" id="IPR023139">
    <property type="entry name" value="PBDC1-like_dom_sf"/>
</dbReference>
<dbReference type="PANTHER" id="PTHR13410">
    <property type="entry name" value="PROTEIN PBDC1"/>
    <property type="match status" value="1"/>
</dbReference>
<evidence type="ECO:0000256" key="3">
    <source>
        <dbReference type="ARBA" id="ARBA00061201"/>
    </source>
</evidence>
<name>A0A1E3NY28_WICAA</name>
<dbReference type="GO" id="GO:0051083">
    <property type="term" value="P:'de novo' cotranslational protein folding"/>
    <property type="evidence" value="ECO:0007669"/>
    <property type="project" value="EnsemblFungi"/>
</dbReference>
<evidence type="ECO:0000256" key="2">
    <source>
        <dbReference type="ARBA" id="ARBA00022490"/>
    </source>
</evidence>
<dbReference type="GeneID" id="30200935"/>
<dbReference type="PANTHER" id="PTHR13410:SF9">
    <property type="entry name" value="PROTEIN PBDC1"/>
    <property type="match status" value="1"/>
</dbReference>
<evidence type="ECO:0000256" key="4">
    <source>
        <dbReference type="ARBA" id="ARBA00069779"/>
    </source>
</evidence>
<dbReference type="GO" id="GO:0044183">
    <property type="term" value="F:protein folding chaperone"/>
    <property type="evidence" value="ECO:0007669"/>
    <property type="project" value="EnsemblFungi"/>
</dbReference>
<dbReference type="GO" id="GO:1990593">
    <property type="term" value="F:nascent polypeptide-associated complex binding"/>
    <property type="evidence" value="ECO:0007669"/>
    <property type="project" value="EnsemblFungi"/>
</dbReference>
<comment type="similarity">
    <text evidence="3">Belongs to the PBDC1 family.</text>
</comment>
<feature type="domain" description="Polysaccharide biosynthesis" evidence="5">
    <location>
        <begin position="15"/>
        <end position="142"/>
    </location>
</feature>
<evidence type="ECO:0000313" key="7">
    <source>
        <dbReference type="Proteomes" id="UP000094112"/>
    </source>
</evidence>
<dbReference type="InterPro" id="IPR008476">
    <property type="entry name" value="PBDC1_metazoa/fungi"/>
</dbReference>